<dbReference type="InterPro" id="IPR038765">
    <property type="entry name" value="Papain-like_cys_pep_sf"/>
</dbReference>
<keyword evidence="2" id="KW-1133">Transmembrane helix</keyword>
<organism evidence="4 5">
    <name type="scientific">Paenibacillus pinisoli</name>
    <dbReference type="NCBI Taxonomy" id="1276110"/>
    <lineage>
        <taxon>Bacteria</taxon>
        <taxon>Bacillati</taxon>
        <taxon>Bacillota</taxon>
        <taxon>Bacilli</taxon>
        <taxon>Bacillales</taxon>
        <taxon>Paenibacillaceae</taxon>
        <taxon>Paenibacillus</taxon>
    </lineage>
</organism>
<gene>
    <name evidence="4" type="ORF">D3P09_09590</name>
</gene>
<dbReference type="SUPFAM" id="SSF54001">
    <property type="entry name" value="Cysteine proteinases"/>
    <property type="match status" value="1"/>
</dbReference>
<name>A0A3A6PDL4_9BACL</name>
<dbReference type="PANTHER" id="PTHR42736:SF1">
    <property type="entry name" value="PROTEIN-GLUTAMINE GAMMA-GLUTAMYLTRANSFERASE"/>
    <property type="match status" value="1"/>
</dbReference>
<dbReference type="OrthoDB" id="9804872at2"/>
<feature type="transmembrane region" description="Helical" evidence="2">
    <location>
        <begin position="153"/>
        <end position="170"/>
    </location>
</feature>
<dbReference type="Proteomes" id="UP000267798">
    <property type="component" value="Unassembled WGS sequence"/>
</dbReference>
<dbReference type="InterPro" id="IPR002931">
    <property type="entry name" value="Transglutaminase-like"/>
</dbReference>
<evidence type="ECO:0000256" key="2">
    <source>
        <dbReference type="SAM" id="Phobius"/>
    </source>
</evidence>
<feature type="region of interest" description="Disordered" evidence="1">
    <location>
        <begin position="805"/>
        <end position="824"/>
    </location>
</feature>
<proteinExistence type="predicted"/>
<comment type="caution">
    <text evidence="4">The sequence shown here is derived from an EMBL/GenBank/DDBJ whole genome shotgun (WGS) entry which is preliminary data.</text>
</comment>
<protein>
    <submittedName>
        <fullName evidence="4">Transglutaminase family protein</fullName>
    </submittedName>
</protein>
<reference evidence="4 5" key="1">
    <citation type="submission" date="2018-09" db="EMBL/GenBank/DDBJ databases">
        <title>Paenibacillus aracenensis nov. sp. isolated from a cave in southern Spain.</title>
        <authorList>
            <person name="Jurado V."/>
            <person name="Gutierrez-Patricio S."/>
            <person name="Gonzalez-Pimentel J.L."/>
            <person name="Miller A.Z."/>
            <person name="Laiz L."/>
            <person name="Saiz-Jimenez C."/>
        </authorList>
    </citation>
    <scope>NUCLEOTIDE SEQUENCE [LARGE SCALE GENOMIC DNA]</scope>
    <source>
        <strain evidence="4 5">JCM 19203</strain>
    </source>
</reference>
<feature type="transmembrane region" description="Helical" evidence="2">
    <location>
        <begin position="126"/>
        <end position="146"/>
    </location>
</feature>
<dbReference type="AlphaFoldDB" id="A0A3A6PDL4"/>
<accession>A0A3A6PDL4</accession>
<feature type="transmembrane region" description="Helical" evidence="2">
    <location>
        <begin position="45"/>
        <end position="63"/>
    </location>
</feature>
<feature type="transmembrane region" description="Helical" evidence="2">
    <location>
        <begin position="69"/>
        <end position="87"/>
    </location>
</feature>
<feature type="transmembrane region" description="Helical" evidence="2">
    <location>
        <begin position="176"/>
        <end position="192"/>
    </location>
</feature>
<keyword evidence="2" id="KW-0472">Membrane</keyword>
<feature type="transmembrane region" description="Helical" evidence="2">
    <location>
        <begin position="99"/>
        <end position="120"/>
    </location>
</feature>
<feature type="transmembrane region" description="Helical" evidence="2">
    <location>
        <begin position="15"/>
        <end position="33"/>
    </location>
</feature>
<feature type="transmembrane region" description="Helical" evidence="2">
    <location>
        <begin position="213"/>
        <end position="233"/>
    </location>
</feature>
<evidence type="ECO:0000313" key="4">
    <source>
        <dbReference type="EMBL" id="RJX39652.1"/>
    </source>
</evidence>
<dbReference type="Gene3D" id="3.10.620.30">
    <property type="match status" value="1"/>
</dbReference>
<evidence type="ECO:0000313" key="5">
    <source>
        <dbReference type="Proteomes" id="UP000267798"/>
    </source>
</evidence>
<feature type="domain" description="Transglutaminase-like" evidence="3">
    <location>
        <begin position="531"/>
        <end position="616"/>
    </location>
</feature>
<dbReference type="PANTHER" id="PTHR42736">
    <property type="entry name" value="PROTEIN-GLUTAMINE GAMMA-GLUTAMYLTRANSFERASE"/>
    <property type="match status" value="1"/>
</dbReference>
<keyword evidence="2" id="KW-0812">Transmembrane</keyword>
<dbReference type="InterPro" id="IPR052901">
    <property type="entry name" value="Bact_TGase-like"/>
</dbReference>
<keyword evidence="5" id="KW-1185">Reference proteome</keyword>
<evidence type="ECO:0000259" key="3">
    <source>
        <dbReference type="SMART" id="SM00460"/>
    </source>
</evidence>
<evidence type="ECO:0000256" key="1">
    <source>
        <dbReference type="SAM" id="MobiDB-lite"/>
    </source>
</evidence>
<dbReference type="RefSeq" id="WP_120109321.1">
    <property type="nucleotide sequence ID" value="NZ_QXQB01000002.1"/>
</dbReference>
<dbReference type="SMART" id="SM00460">
    <property type="entry name" value="TGc"/>
    <property type="match status" value="1"/>
</dbReference>
<dbReference type="Pfam" id="PF01841">
    <property type="entry name" value="Transglut_core"/>
    <property type="match status" value="1"/>
</dbReference>
<feature type="transmembrane region" description="Helical" evidence="2">
    <location>
        <begin position="696"/>
        <end position="716"/>
    </location>
</feature>
<dbReference type="EMBL" id="QXQB01000002">
    <property type="protein sequence ID" value="RJX39652.1"/>
    <property type="molecule type" value="Genomic_DNA"/>
</dbReference>
<sequence length="961" mass="102288">MLWDKDVRTEAEDSVFYRFITSLLLFGLLAEWLLPWTSAGEWPVLYQPVPLLAVIGCILAAGIFRIRGIWTVLVHAVLILFTLMWLFKGDQQSAAEWLLGFPVLIGEQIVMIVKSGLWAMSGELRTLMLFVGWAMLAPALQALIWLRQAALGIAALTMVYLLALYAWLGMDVLGGLIRAAAEGLLLAAIVSMPRARRILDAGMDRLKQVEGKWLAGSLFTLLIIVGIALLAAGGKERTLEPARWTSSVSERLERGFASLSREGGSVTTLRGMNASALGGGLTGYGFDDTTLGGAISDHPSVVFWGYSPFSTYWRGEAKAVYDGRGWSNADSELTLLPVRMKDDGISASAKAGGKSGSDSRISDAHLISQTIIWERPIAAMPIFMSGTSGRVTELIASDPRRKLSSYAINEKLDSLYAQSEMVKLEQYTVQSRLPVTDAAALRSLEPDSEVAQGRVGDALGWTEEELAPFLQLPDSLPGRVRALAAEIAGGGVTSRYDRVKAIEQYLKDTYRYSKSESQIPPVGSDFVDHFLFEQQSGYCVHFSTAMAVMLRAEGIPARWVKGFAPGTPVNEESVRRTSGSAAKHAAQLYEVRSTDAHAWVEVYFPGAGWVPFDPTPGYDGVAGAASVAGVIGGDALSAAAGHGAAGGSAAAGGGYASLAERLEAAAERSAAAVSRGARAAMDAAARAWDRAAEAPFAAAAAVMAALALAAAVLVGAQRQRLRLLLALRRYRAASAAVAAHAGGAHGDVAVAESTATNHEAAADLGAATRIQGVADQDAAMRASTVTYLGAATRIQPAADYDAVTRASTGGSPAPTKSAAAEATEAQPFLGPRRPRKTAAAMAAVEWQRSSLIDAAEATLELLWQKRKSSSKDLEELEQVTEAITIRELVRFFSSRMDAELGGELDRLSKWLEAASFGAPGQLSGMPSYEELRGVCMKLSAWKDTKRNKKQAAPIFSGDAQP</sequence>